<dbReference type="EMBL" id="AP022593">
    <property type="protein sequence ID" value="BBY47313.1"/>
    <property type="molecule type" value="Genomic_DNA"/>
</dbReference>
<sequence>MNTSEEVLADDELADVSSVSDPHAASVTTRDAAQAAMATDEDPREKFTVATVQPR</sequence>
<protein>
    <submittedName>
        <fullName evidence="2">Uncharacterized protein</fullName>
    </submittedName>
</protein>
<dbReference type="Proteomes" id="UP000467428">
    <property type="component" value="Chromosome"/>
</dbReference>
<feature type="region of interest" description="Disordered" evidence="1">
    <location>
        <begin position="1"/>
        <end position="55"/>
    </location>
</feature>
<dbReference type="KEGG" id="marz:MARA_07810"/>
<accession>A0A7I7RS04</accession>
<organism evidence="2 3">
    <name type="scientific">Mycolicibacterium arabiense</name>
    <dbReference type="NCBI Taxonomy" id="1286181"/>
    <lineage>
        <taxon>Bacteria</taxon>
        <taxon>Bacillati</taxon>
        <taxon>Actinomycetota</taxon>
        <taxon>Actinomycetes</taxon>
        <taxon>Mycobacteriales</taxon>
        <taxon>Mycobacteriaceae</taxon>
        <taxon>Mycolicibacterium</taxon>
    </lineage>
</organism>
<evidence type="ECO:0000256" key="1">
    <source>
        <dbReference type="SAM" id="MobiDB-lite"/>
    </source>
</evidence>
<geneLocation type="plasmid" evidence="3">
    <name>pjcm18538 dna</name>
</geneLocation>
<dbReference type="AlphaFoldDB" id="A0A7I7RS04"/>
<evidence type="ECO:0000313" key="3">
    <source>
        <dbReference type="Proteomes" id="UP000467428"/>
    </source>
</evidence>
<proteinExistence type="predicted"/>
<gene>
    <name evidence="2" type="ORF">MARA_07810</name>
</gene>
<name>A0A7I7RS04_9MYCO</name>
<evidence type="ECO:0000313" key="2">
    <source>
        <dbReference type="EMBL" id="BBY47313.1"/>
    </source>
</evidence>
<keyword evidence="3" id="KW-1185">Reference proteome</keyword>
<reference evidence="2 3" key="1">
    <citation type="journal article" date="2019" name="Emerg. Microbes Infect.">
        <title>Comprehensive subspecies identification of 175 nontuberculous mycobacteria species based on 7547 genomic profiles.</title>
        <authorList>
            <person name="Matsumoto Y."/>
            <person name="Kinjo T."/>
            <person name="Motooka D."/>
            <person name="Nabeya D."/>
            <person name="Jung N."/>
            <person name="Uechi K."/>
            <person name="Horii T."/>
            <person name="Iida T."/>
            <person name="Fujita J."/>
            <person name="Nakamura S."/>
        </authorList>
    </citation>
    <scope>NUCLEOTIDE SEQUENCE [LARGE SCALE GENOMIC DNA]</scope>
    <source>
        <strain evidence="2 3">JCM 18538</strain>
    </source>
</reference>